<comment type="caution">
    <text evidence="1">The sequence shown here is derived from an EMBL/GenBank/DDBJ whole genome shotgun (WGS) entry which is preliminary data.</text>
</comment>
<reference evidence="1" key="1">
    <citation type="journal article" date="2016" name="Insect Biochem. Mol. Biol.">
        <title>Multifaceted biological insights from a draft genome sequence of the tobacco hornworm moth, Manduca sexta.</title>
        <authorList>
            <person name="Kanost M.R."/>
            <person name="Arrese E.L."/>
            <person name="Cao X."/>
            <person name="Chen Y.R."/>
            <person name="Chellapilla S."/>
            <person name="Goldsmith M.R."/>
            <person name="Grosse-Wilde E."/>
            <person name="Heckel D.G."/>
            <person name="Herndon N."/>
            <person name="Jiang H."/>
            <person name="Papanicolaou A."/>
            <person name="Qu J."/>
            <person name="Soulages J.L."/>
            <person name="Vogel H."/>
            <person name="Walters J."/>
            <person name="Waterhouse R.M."/>
            <person name="Ahn S.J."/>
            <person name="Almeida F.C."/>
            <person name="An C."/>
            <person name="Aqrawi P."/>
            <person name="Bretschneider A."/>
            <person name="Bryant W.B."/>
            <person name="Bucks S."/>
            <person name="Chao H."/>
            <person name="Chevignon G."/>
            <person name="Christen J.M."/>
            <person name="Clarke D.F."/>
            <person name="Dittmer N.T."/>
            <person name="Ferguson L.C.F."/>
            <person name="Garavelou S."/>
            <person name="Gordon K.H.J."/>
            <person name="Gunaratna R.T."/>
            <person name="Han Y."/>
            <person name="Hauser F."/>
            <person name="He Y."/>
            <person name="Heidel-Fischer H."/>
            <person name="Hirsh A."/>
            <person name="Hu Y."/>
            <person name="Jiang H."/>
            <person name="Kalra D."/>
            <person name="Klinner C."/>
            <person name="Konig C."/>
            <person name="Kovar C."/>
            <person name="Kroll A.R."/>
            <person name="Kuwar S.S."/>
            <person name="Lee S.L."/>
            <person name="Lehman R."/>
            <person name="Li K."/>
            <person name="Li Z."/>
            <person name="Liang H."/>
            <person name="Lovelace S."/>
            <person name="Lu Z."/>
            <person name="Mansfield J.H."/>
            <person name="McCulloch K.J."/>
            <person name="Mathew T."/>
            <person name="Morton B."/>
            <person name="Muzny D.M."/>
            <person name="Neunemann D."/>
            <person name="Ongeri F."/>
            <person name="Pauchet Y."/>
            <person name="Pu L.L."/>
            <person name="Pyrousis I."/>
            <person name="Rao X.J."/>
            <person name="Redding A."/>
            <person name="Roesel C."/>
            <person name="Sanchez-Gracia A."/>
            <person name="Schaack S."/>
            <person name="Shukla A."/>
            <person name="Tetreau G."/>
            <person name="Wang Y."/>
            <person name="Xiong G.H."/>
            <person name="Traut W."/>
            <person name="Walsh T.K."/>
            <person name="Worley K.C."/>
            <person name="Wu D."/>
            <person name="Wu W."/>
            <person name="Wu Y.Q."/>
            <person name="Zhang X."/>
            <person name="Zou Z."/>
            <person name="Zucker H."/>
            <person name="Briscoe A.D."/>
            <person name="Burmester T."/>
            <person name="Clem R.J."/>
            <person name="Feyereisen R."/>
            <person name="Grimmelikhuijzen C.J.P."/>
            <person name="Hamodrakas S.J."/>
            <person name="Hansson B.S."/>
            <person name="Huguet E."/>
            <person name="Jermiin L.S."/>
            <person name="Lan Q."/>
            <person name="Lehman H.K."/>
            <person name="Lorenzen M."/>
            <person name="Merzendorfer H."/>
            <person name="Michalopoulos I."/>
            <person name="Morton D.B."/>
            <person name="Muthukrishnan S."/>
            <person name="Oakeshott J.G."/>
            <person name="Palmer W."/>
            <person name="Park Y."/>
            <person name="Passarelli A.L."/>
            <person name="Rozas J."/>
            <person name="Schwartz L.M."/>
            <person name="Smith W."/>
            <person name="Southgate A."/>
            <person name="Vilcinskas A."/>
            <person name="Vogt R."/>
            <person name="Wang P."/>
            <person name="Werren J."/>
            <person name="Yu X.Q."/>
            <person name="Zhou J.J."/>
            <person name="Brown S.J."/>
            <person name="Scherer S.E."/>
            <person name="Richards S."/>
            <person name="Blissard G.W."/>
        </authorList>
    </citation>
    <scope>NUCLEOTIDE SEQUENCE</scope>
</reference>
<sequence length="116" mass="12979">MTNVYLFISCPEINGRERSRALDKTCRLRVRNNSLILPATGRVNVNATSIHPAVSNAAYYLSVDNAIAINHTSEPPLKLFLTYCPGAQRSYSYRDVTLYDVIRLTGAVNKDNNDMI</sequence>
<evidence type="ECO:0000313" key="2">
    <source>
        <dbReference type="Proteomes" id="UP000791440"/>
    </source>
</evidence>
<reference evidence="1" key="2">
    <citation type="submission" date="2020-12" db="EMBL/GenBank/DDBJ databases">
        <authorList>
            <person name="Kanost M."/>
        </authorList>
    </citation>
    <scope>NUCLEOTIDE SEQUENCE</scope>
</reference>
<protein>
    <submittedName>
        <fullName evidence="1">Uncharacterized protein</fullName>
    </submittedName>
</protein>
<proteinExistence type="predicted"/>
<dbReference type="AlphaFoldDB" id="A0A922CNK5"/>
<gene>
    <name evidence="1" type="ORF">O3G_MSEX007673</name>
</gene>
<name>A0A922CNK5_MANSE</name>
<organism evidence="1 2">
    <name type="scientific">Manduca sexta</name>
    <name type="common">Tobacco hawkmoth</name>
    <name type="synonym">Tobacco hornworm</name>
    <dbReference type="NCBI Taxonomy" id="7130"/>
    <lineage>
        <taxon>Eukaryota</taxon>
        <taxon>Metazoa</taxon>
        <taxon>Ecdysozoa</taxon>
        <taxon>Arthropoda</taxon>
        <taxon>Hexapoda</taxon>
        <taxon>Insecta</taxon>
        <taxon>Pterygota</taxon>
        <taxon>Neoptera</taxon>
        <taxon>Endopterygota</taxon>
        <taxon>Lepidoptera</taxon>
        <taxon>Glossata</taxon>
        <taxon>Ditrysia</taxon>
        <taxon>Bombycoidea</taxon>
        <taxon>Sphingidae</taxon>
        <taxon>Sphinginae</taxon>
        <taxon>Sphingini</taxon>
        <taxon>Manduca</taxon>
    </lineage>
</organism>
<dbReference type="Proteomes" id="UP000791440">
    <property type="component" value="Unassembled WGS sequence"/>
</dbReference>
<keyword evidence="2" id="KW-1185">Reference proteome</keyword>
<accession>A0A922CNK5</accession>
<dbReference type="EMBL" id="JH668426">
    <property type="protein sequence ID" value="KAG6452511.1"/>
    <property type="molecule type" value="Genomic_DNA"/>
</dbReference>
<evidence type="ECO:0000313" key="1">
    <source>
        <dbReference type="EMBL" id="KAG6452511.1"/>
    </source>
</evidence>